<proteinExistence type="predicted"/>
<organism evidence="1 2">
    <name type="scientific">Heterorhabditis bacteriophora</name>
    <name type="common">Entomopathogenic nematode worm</name>
    <dbReference type="NCBI Taxonomy" id="37862"/>
    <lineage>
        <taxon>Eukaryota</taxon>
        <taxon>Metazoa</taxon>
        <taxon>Ecdysozoa</taxon>
        <taxon>Nematoda</taxon>
        <taxon>Chromadorea</taxon>
        <taxon>Rhabditida</taxon>
        <taxon>Rhabditina</taxon>
        <taxon>Rhabditomorpha</taxon>
        <taxon>Strongyloidea</taxon>
        <taxon>Heterorhabditidae</taxon>
        <taxon>Heterorhabditis</taxon>
    </lineage>
</organism>
<evidence type="ECO:0000313" key="1">
    <source>
        <dbReference type="Proteomes" id="UP000095283"/>
    </source>
</evidence>
<accession>A0A1I7XIA8</accession>
<keyword evidence="1" id="KW-1185">Reference proteome</keyword>
<dbReference type="Proteomes" id="UP000095283">
    <property type="component" value="Unplaced"/>
</dbReference>
<evidence type="ECO:0000313" key="2">
    <source>
        <dbReference type="WBParaSite" id="Hba_17227"/>
    </source>
</evidence>
<dbReference type="AlphaFoldDB" id="A0A1I7XIA8"/>
<name>A0A1I7XIA8_HETBA</name>
<sequence length="81" mass="9565">MNIVGTRRNMVKYMAHKNWWRMTYTAKQMGLYIFRKQDDVIQDAICLVRWLFIRIEAIYRTITTLTLLASGGQNNDPSPLL</sequence>
<reference evidence="2" key="1">
    <citation type="submission" date="2016-11" db="UniProtKB">
        <authorList>
            <consortium name="WormBaseParasite"/>
        </authorList>
    </citation>
    <scope>IDENTIFICATION</scope>
</reference>
<dbReference type="WBParaSite" id="Hba_17227">
    <property type="protein sequence ID" value="Hba_17227"/>
    <property type="gene ID" value="Hba_17227"/>
</dbReference>
<protein>
    <submittedName>
        <fullName evidence="2">Transposase</fullName>
    </submittedName>
</protein>